<dbReference type="Gene3D" id="1.10.357.10">
    <property type="entry name" value="Tetracycline Repressor, domain 2"/>
    <property type="match status" value="1"/>
</dbReference>
<gene>
    <name evidence="7" type="ORF">SAMN05443665_103722</name>
</gene>
<dbReference type="Proteomes" id="UP000198318">
    <property type="component" value="Unassembled WGS sequence"/>
</dbReference>
<name>A0A239N9H6_9ACTN</name>
<evidence type="ECO:0000259" key="6">
    <source>
        <dbReference type="PROSITE" id="PS50977"/>
    </source>
</evidence>
<evidence type="ECO:0000256" key="4">
    <source>
        <dbReference type="PROSITE-ProRule" id="PRU00335"/>
    </source>
</evidence>
<reference evidence="7 8" key="1">
    <citation type="submission" date="2017-06" db="EMBL/GenBank/DDBJ databases">
        <authorList>
            <person name="Kim H.J."/>
            <person name="Triplett B.A."/>
        </authorList>
    </citation>
    <scope>NUCLEOTIDE SEQUENCE [LARGE SCALE GENOMIC DNA]</scope>
    <source>
        <strain evidence="7 8">DSM 44715</strain>
    </source>
</reference>
<dbReference type="EMBL" id="FZOR01000037">
    <property type="protein sequence ID" value="SNT50839.1"/>
    <property type="molecule type" value="Genomic_DNA"/>
</dbReference>
<dbReference type="GO" id="GO:0000976">
    <property type="term" value="F:transcription cis-regulatory region binding"/>
    <property type="evidence" value="ECO:0007669"/>
    <property type="project" value="TreeGrafter"/>
</dbReference>
<evidence type="ECO:0000256" key="5">
    <source>
        <dbReference type="SAM" id="MobiDB-lite"/>
    </source>
</evidence>
<evidence type="ECO:0000256" key="2">
    <source>
        <dbReference type="ARBA" id="ARBA00023125"/>
    </source>
</evidence>
<dbReference type="PRINTS" id="PR00455">
    <property type="entry name" value="HTHTETR"/>
</dbReference>
<dbReference type="InterPro" id="IPR001647">
    <property type="entry name" value="HTH_TetR"/>
</dbReference>
<evidence type="ECO:0000256" key="1">
    <source>
        <dbReference type="ARBA" id="ARBA00023015"/>
    </source>
</evidence>
<evidence type="ECO:0000313" key="7">
    <source>
        <dbReference type="EMBL" id="SNT50839.1"/>
    </source>
</evidence>
<proteinExistence type="predicted"/>
<feature type="domain" description="HTH tetR-type" evidence="6">
    <location>
        <begin position="29"/>
        <end position="88"/>
    </location>
</feature>
<dbReference type="SUPFAM" id="SSF46689">
    <property type="entry name" value="Homeodomain-like"/>
    <property type="match status" value="1"/>
</dbReference>
<keyword evidence="1" id="KW-0805">Transcription regulation</keyword>
<dbReference type="Pfam" id="PF00440">
    <property type="entry name" value="TetR_N"/>
    <property type="match status" value="1"/>
</dbReference>
<dbReference type="InterPro" id="IPR009057">
    <property type="entry name" value="Homeodomain-like_sf"/>
</dbReference>
<dbReference type="InterPro" id="IPR050109">
    <property type="entry name" value="HTH-type_TetR-like_transc_reg"/>
</dbReference>
<feature type="DNA-binding region" description="H-T-H motif" evidence="4">
    <location>
        <begin position="51"/>
        <end position="70"/>
    </location>
</feature>
<sequence length="200" mass="21582">MKPMSGVTESVSDAVGESGEWSTRRADARRNHERVLAAAVEVFTEHGLDATIPQVAARAGVGKATVYRSFPTKADLVRALAQVHTDWLAARLETAAAEAEADAYRAMENALVDIFARLARNRLMADVLSSAEGVEDPGLGRYAERILTLGIAQGVFRADAQDMDITVLVAGVAHALLELQVTDLTLWERYARLAIAALRP</sequence>
<dbReference type="PROSITE" id="PS50977">
    <property type="entry name" value="HTH_TETR_2"/>
    <property type="match status" value="1"/>
</dbReference>
<evidence type="ECO:0000256" key="3">
    <source>
        <dbReference type="ARBA" id="ARBA00023163"/>
    </source>
</evidence>
<keyword evidence="2 4" id="KW-0238">DNA-binding</keyword>
<dbReference type="PANTHER" id="PTHR30055:SF234">
    <property type="entry name" value="HTH-TYPE TRANSCRIPTIONAL REGULATOR BETI"/>
    <property type="match status" value="1"/>
</dbReference>
<keyword evidence="3" id="KW-0804">Transcription</keyword>
<evidence type="ECO:0000313" key="8">
    <source>
        <dbReference type="Proteomes" id="UP000198318"/>
    </source>
</evidence>
<dbReference type="PANTHER" id="PTHR30055">
    <property type="entry name" value="HTH-TYPE TRANSCRIPTIONAL REGULATOR RUTR"/>
    <property type="match status" value="1"/>
</dbReference>
<dbReference type="AlphaFoldDB" id="A0A239N9H6"/>
<organism evidence="7 8">
    <name type="scientific">Actinomadura meyerae</name>
    <dbReference type="NCBI Taxonomy" id="240840"/>
    <lineage>
        <taxon>Bacteria</taxon>
        <taxon>Bacillati</taxon>
        <taxon>Actinomycetota</taxon>
        <taxon>Actinomycetes</taxon>
        <taxon>Streptosporangiales</taxon>
        <taxon>Thermomonosporaceae</taxon>
        <taxon>Actinomadura</taxon>
    </lineage>
</organism>
<accession>A0A239N9H6</accession>
<keyword evidence="8" id="KW-1185">Reference proteome</keyword>
<dbReference type="GO" id="GO:0003700">
    <property type="term" value="F:DNA-binding transcription factor activity"/>
    <property type="evidence" value="ECO:0007669"/>
    <property type="project" value="TreeGrafter"/>
</dbReference>
<protein>
    <submittedName>
        <fullName evidence="7">Transcriptional regulator, TetR family</fullName>
    </submittedName>
</protein>
<feature type="region of interest" description="Disordered" evidence="5">
    <location>
        <begin position="1"/>
        <end position="27"/>
    </location>
</feature>